<proteinExistence type="predicted"/>
<dbReference type="RefSeq" id="WP_007044688.1">
    <property type="nucleotide sequence ID" value="NZ_AGJL01000030.1"/>
</dbReference>
<sequence>MNIKITIKKLTFERPKENPKNTKLELNLNWSVEYKKIDTNSLNYTCRLKTKNEFPMVFTIEGIIEFENEIINIPEDISKCILNNMTQILVHMINLTKEKPIKLETPQVAEIPTQKIAS</sequence>
<evidence type="ECO:0000313" key="2">
    <source>
        <dbReference type="Proteomes" id="UP000003706"/>
    </source>
</evidence>
<keyword evidence="2" id="KW-1185">Reference proteome</keyword>
<dbReference type="STRING" id="647171.MetfoDRAFT_1257"/>
<organism evidence="1 2">
    <name type="scientific">Methanotorris formicicus Mc-S-70</name>
    <dbReference type="NCBI Taxonomy" id="647171"/>
    <lineage>
        <taxon>Archaea</taxon>
        <taxon>Methanobacteriati</taxon>
        <taxon>Methanobacteriota</taxon>
        <taxon>Methanomada group</taxon>
        <taxon>Methanococci</taxon>
        <taxon>Methanococcales</taxon>
        <taxon>Methanocaldococcaceae</taxon>
        <taxon>Methanotorris</taxon>
    </lineage>
</organism>
<name>H1KZN4_9EURY</name>
<comment type="caution">
    <text evidence="1">The sequence shown here is derived from an EMBL/GenBank/DDBJ whole genome shotgun (WGS) entry which is preliminary data.</text>
</comment>
<dbReference type="AlphaFoldDB" id="H1KZN4"/>
<evidence type="ECO:0000313" key="1">
    <source>
        <dbReference type="EMBL" id="EHP85775.1"/>
    </source>
</evidence>
<accession>H1KZN4</accession>
<dbReference type="EMBL" id="AGJL01000030">
    <property type="protein sequence ID" value="EHP85775.1"/>
    <property type="molecule type" value="Genomic_DNA"/>
</dbReference>
<reference evidence="1 2" key="1">
    <citation type="submission" date="2011-09" db="EMBL/GenBank/DDBJ databases">
        <title>The draft genome of Methanotorris formicicus Mc-S-70.</title>
        <authorList>
            <consortium name="US DOE Joint Genome Institute (JGI-PGF)"/>
            <person name="Lucas S."/>
            <person name="Han J."/>
            <person name="Lapidus A."/>
            <person name="Cheng J.-F."/>
            <person name="Goodwin L."/>
            <person name="Pitluck S."/>
            <person name="Peters L."/>
            <person name="Land M.L."/>
            <person name="Hauser L."/>
            <person name="Sieprawska-Lupa M."/>
            <person name="Takai K."/>
            <person name="Miyazaki J."/>
            <person name="Whitman W."/>
            <person name="Woyke T.J."/>
        </authorList>
    </citation>
    <scope>NUCLEOTIDE SEQUENCE [LARGE SCALE GENOMIC DNA]</scope>
    <source>
        <strain evidence="1 2">Mc-S-70</strain>
    </source>
</reference>
<protein>
    <submittedName>
        <fullName evidence="1">FlpE-related protein</fullName>
    </submittedName>
</protein>
<dbReference type="Proteomes" id="UP000003706">
    <property type="component" value="Unassembled WGS sequence"/>
</dbReference>
<gene>
    <name evidence="1" type="ORF">MetfoDRAFT_1257</name>
</gene>
<dbReference type="OrthoDB" id="76644at2157"/>